<dbReference type="OrthoDB" id="9806350at2"/>
<keyword evidence="3" id="KW-1185">Reference proteome</keyword>
<reference evidence="3" key="1">
    <citation type="submission" date="2016-10" db="EMBL/GenBank/DDBJ databases">
        <authorList>
            <person name="Varghese N."/>
            <person name="Submissions S."/>
        </authorList>
    </citation>
    <scope>NUCLEOTIDE SEQUENCE [LARGE SCALE GENOMIC DNA]</scope>
    <source>
        <strain evidence="3">DSM 13234</strain>
    </source>
</reference>
<protein>
    <submittedName>
        <fullName evidence="2">Enamine deaminase RidA, house cleaning of reactive enamine intermediates, YjgF/YER057c/UK114 family</fullName>
    </submittedName>
</protein>
<dbReference type="AlphaFoldDB" id="A0A1H6I6U2"/>
<dbReference type="Gene3D" id="3.30.1330.40">
    <property type="entry name" value="RutC-like"/>
    <property type="match status" value="1"/>
</dbReference>
<accession>A0A1H6I6U2</accession>
<dbReference type="RefSeq" id="WP_074768638.1">
    <property type="nucleotide sequence ID" value="NZ_FNWO01000009.1"/>
</dbReference>
<evidence type="ECO:0000313" key="2">
    <source>
        <dbReference type="EMBL" id="SEH43322.1"/>
    </source>
</evidence>
<dbReference type="SUPFAM" id="SSF55298">
    <property type="entry name" value="YjgF-like"/>
    <property type="match status" value="1"/>
</dbReference>
<dbReference type="CDD" id="cd02199">
    <property type="entry name" value="YjgF_YER057c_UK114_like_1"/>
    <property type="match status" value="1"/>
</dbReference>
<name>A0A1H6I6U2_MAGFU</name>
<dbReference type="PANTHER" id="PTHR43760">
    <property type="entry name" value="ENDORIBONUCLEASE-RELATED"/>
    <property type="match status" value="1"/>
</dbReference>
<proteinExistence type="predicted"/>
<evidence type="ECO:0000313" key="3">
    <source>
        <dbReference type="Proteomes" id="UP000182983"/>
    </source>
</evidence>
<dbReference type="InterPro" id="IPR013813">
    <property type="entry name" value="Endoribo_LPSP/chorism_mut-like"/>
</dbReference>
<feature type="domain" description="Endoribonuclease L-PSP/chorismate mutase-like" evidence="1">
    <location>
        <begin position="6"/>
        <end position="146"/>
    </location>
</feature>
<dbReference type="PANTHER" id="PTHR43760:SF1">
    <property type="entry name" value="ENDORIBONUCLEASE L-PSP_CHORISMATE MUTASE-LIKE DOMAIN-CONTAINING PROTEIN"/>
    <property type="match status" value="1"/>
</dbReference>
<gene>
    <name evidence="2" type="ORF">SAMN04244559_02278</name>
</gene>
<organism evidence="2 3">
    <name type="scientific">Magnetospirillum fulvum</name>
    <name type="common">Rhodospirillum fulvum</name>
    <dbReference type="NCBI Taxonomy" id="1082"/>
    <lineage>
        <taxon>Bacteria</taxon>
        <taxon>Pseudomonadati</taxon>
        <taxon>Pseudomonadota</taxon>
        <taxon>Alphaproteobacteria</taxon>
        <taxon>Rhodospirillales</taxon>
        <taxon>Rhodospirillaceae</taxon>
        <taxon>Magnetospirillum</taxon>
    </lineage>
</organism>
<dbReference type="Proteomes" id="UP000182983">
    <property type="component" value="Unassembled WGS sequence"/>
</dbReference>
<sequence>MSGRVESRLAELGLVLPTPALAVANYLPFVVSGSLVFVSGQLPLVDGKITVSGRLGAEVSLEDGQSAARQCAINLLAQARAAAGGDLDRVRQVVRLGGFVASTPDFTDQPKVVNSASDLMVAVLGDAGRHSRAAVGVASLPLNAAVEIEAIFELV</sequence>
<evidence type="ECO:0000259" key="1">
    <source>
        <dbReference type="Pfam" id="PF14588"/>
    </source>
</evidence>
<dbReference type="EMBL" id="FNWO01000009">
    <property type="protein sequence ID" value="SEH43322.1"/>
    <property type="molecule type" value="Genomic_DNA"/>
</dbReference>
<dbReference type="Pfam" id="PF14588">
    <property type="entry name" value="YjgF_endoribonc"/>
    <property type="match status" value="1"/>
</dbReference>
<dbReference type="InterPro" id="IPR035959">
    <property type="entry name" value="RutC-like_sf"/>
</dbReference>